<feature type="region of interest" description="Disordered" evidence="1">
    <location>
        <begin position="1"/>
        <end position="45"/>
    </location>
</feature>
<gene>
    <name evidence="2" type="ORF">BJ554DRAFT_2588</name>
</gene>
<dbReference type="Proteomes" id="UP000673691">
    <property type="component" value="Unassembled WGS sequence"/>
</dbReference>
<sequence>MAEPHAARLSDAEPRQDGVVKVWPRARHQDDPEYGPCPRGGSHRVRWHSTKTSLLFAFMVWPYCCGYRGKKRLVCTKCKGKMSPVQAPATPGNTSPPPAQHPPYADTSANNLPQN</sequence>
<proteinExistence type="predicted"/>
<dbReference type="OrthoDB" id="2273117at2759"/>
<feature type="region of interest" description="Disordered" evidence="1">
    <location>
        <begin position="82"/>
        <end position="115"/>
    </location>
</feature>
<protein>
    <submittedName>
        <fullName evidence="2">Uncharacterized protein</fullName>
    </submittedName>
</protein>
<feature type="compositionally biased region" description="Basic and acidic residues" evidence="1">
    <location>
        <begin position="1"/>
        <end position="18"/>
    </location>
</feature>
<dbReference type="AlphaFoldDB" id="A0A8H7ZQ77"/>
<accession>A0A8H7ZQ77</accession>
<evidence type="ECO:0000313" key="2">
    <source>
        <dbReference type="EMBL" id="KAG5457409.1"/>
    </source>
</evidence>
<reference evidence="2 3" key="1">
    <citation type="journal article" name="Sci. Rep.">
        <title>Genome-scale phylogenetic analyses confirm Olpidium as the closest living zoosporic fungus to the non-flagellated, terrestrial fungi.</title>
        <authorList>
            <person name="Chang Y."/>
            <person name="Rochon D."/>
            <person name="Sekimoto S."/>
            <person name="Wang Y."/>
            <person name="Chovatia M."/>
            <person name="Sandor L."/>
            <person name="Salamov A."/>
            <person name="Grigoriev I.V."/>
            <person name="Stajich J.E."/>
            <person name="Spatafora J.W."/>
        </authorList>
    </citation>
    <scope>NUCLEOTIDE SEQUENCE [LARGE SCALE GENOMIC DNA]</scope>
    <source>
        <strain evidence="2">S191</strain>
    </source>
</reference>
<name>A0A8H7ZQ77_9FUNG</name>
<keyword evidence="3" id="KW-1185">Reference proteome</keyword>
<evidence type="ECO:0000256" key="1">
    <source>
        <dbReference type="SAM" id="MobiDB-lite"/>
    </source>
</evidence>
<organism evidence="2 3">
    <name type="scientific">Olpidium bornovanus</name>
    <dbReference type="NCBI Taxonomy" id="278681"/>
    <lineage>
        <taxon>Eukaryota</taxon>
        <taxon>Fungi</taxon>
        <taxon>Fungi incertae sedis</taxon>
        <taxon>Olpidiomycota</taxon>
        <taxon>Olpidiomycotina</taxon>
        <taxon>Olpidiomycetes</taxon>
        <taxon>Olpidiales</taxon>
        <taxon>Olpidiaceae</taxon>
        <taxon>Olpidium</taxon>
    </lineage>
</organism>
<dbReference type="EMBL" id="JAEFCI010010125">
    <property type="protein sequence ID" value="KAG5457409.1"/>
    <property type="molecule type" value="Genomic_DNA"/>
</dbReference>
<evidence type="ECO:0000313" key="3">
    <source>
        <dbReference type="Proteomes" id="UP000673691"/>
    </source>
</evidence>
<comment type="caution">
    <text evidence="2">The sequence shown here is derived from an EMBL/GenBank/DDBJ whole genome shotgun (WGS) entry which is preliminary data.</text>
</comment>